<dbReference type="AlphaFoldDB" id="A0A851EPT4"/>
<evidence type="ECO:0000256" key="5">
    <source>
        <dbReference type="ARBA" id="ARBA00022490"/>
    </source>
</evidence>
<evidence type="ECO:0000256" key="6">
    <source>
        <dbReference type="ARBA" id="ARBA00022553"/>
    </source>
</evidence>
<feature type="compositionally biased region" description="Basic residues" evidence="11">
    <location>
        <begin position="684"/>
        <end position="708"/>
    </location>
</feature>
<feature type="non-terminal residue" evidence="13">
    <location>
        <position position="708"/>
    </location>
</feature>
<feature type="region of interest" description="Disordered" evidence="11">
    <location>
        <begin position="534"/>
        <end position="556"/>
    </location>
</feature>
<sequence length="708" mass="79005">MSADASQVVITTPPPATMPHKERYFDRINENDPEYIRERNMSPDLRQDFNMMEQRKRVTQILQSPAFREDLECLIQEQMKKGNNPTGLLALQQIAEYITASTFTGFSSSSLSHGMITPINDLPGVDTSSFVKGEKLTRCKLASLYRLADLFGWAHLPNAYITVRVSKEHDHILIIPRGLSFSEASASNLVKVNILGDVVDQGSTALSIDSVGFSPHVAIYSTRPDVRCVIHIHTPATAAVSSMKCGILPISQEALILGDVAYYDYQGSLDEQEERIQLQKVLGPSCKVLVLRNHGVVALGETLEEAFHYIFNVQLACETQVHALAGAGGIDNLLLLDLQKFKPSTHAVAAMGGGGVNMASQQKWKVGEQEFEALMRMLDNLGYRTGYAYRQPLVREKPRHKSDVEIPATVTAFSFEDDTVPLSPLKFLAQRQQREKTRWLNSPNTYLKVNVPEESWNGEASPRTKITWMKADDSSKTSGGTPIKIEDPNQFVPLNTNPSEVLEKRNKIREQNRYDLKTAGPQSQLLAGIVVDKKPSSPMQFDDEHAPPAPPNPFSHLTEKELEEYKKTIERKQQGLEDAEQELFSDDGSSVSQIQSQTQSPQNVPERLEENHEDFYTQNSSLISVEMPVVVVNGKEDAHDVEEDLTKRVSQLTMSTVESVEITIKGSEKIEEALSPEGSPSKSPSKKKKKFRTPSFLKKSKKKEKVEA</sequence>
<dbReference type="InterPro" id="IPR051017">
    <property type="entry name" value="Aldolase-II_Adducin_sf"/>
</dbReference>
<dbReference type="SMART" id="SM01007">
    <property type="entry name" value="Aldolase_II"/>
    <property type="match status" value="1"/>
</dbReference>
<evidence type="ECO:0000256" key="9">
    <source>
        <dbReference type="ARBA" id="ARBA00023203"/>
    </source>
</evidence>
<evidence type="ECO:0000313" key="14">
    <source>
        <dbReference type="Proteomes" id="UP000604080"/>
    </source>
</evidence>
<dbReference type="Gene3D" id="3.40.225.10">
    <property type="entry name" value="Class II aldolase/adducin N-terminal domain"/>
    <property type="match status" value="1"/>
</dbReference>
<dbReference type="SUPFAM" id="SSF53639">
    <property type="entry name" value="AraD/HMP-PK domain-like"/>
    <property type="match status" value="1"/>
</dbReference>
<feature type="region of interest" description="Disordered" evidence="11">
    <location>
        <begin position="664"/>
        <end position="708"/>
    </location>
</feature>
<dbReference type="GO" id="GO:0005886">
    <property type="term" value="C:plasma membrane"/>
    <property type="evidence" value="ECO:0007669"/>
    <property type="project" value="UniProtKB-SubCell"/>
</dbReference>
<keyword evidence="10" id="KW-0206">Cytoskeleton</keyword>
<keyword evidence="6" id="KW-0597">Phosphoprotein</keyword>
<dbReference type="EMBL" id="WEIT01028904">
    <property type="protein sequence ID" value="NWI80607.1"/>
    <property type="molecule type" value="Genomic_DNA"/>
</dbReference>
<dbReference type="GO" id="GO:0014069">
    <property type="term" value="C:postsynaptic density"/>
    <property type="evidence" value="ECO:0007669"/>
    <property type="project" value="TreeGrafter"/>
</dbReference>
<gene>
    <name evidence="13" type="primary">Add3</name>
    <name evidence="13" type="ORF">DRYGAM_R12510</name>
</gene>
<feature type="domain" description="Class II aldolase/adducin N-terminal" evidence="12">
    <location>
        <begin position="139"/>
        <end position="321"/>
    </location>
</feature>
<name>A0A851EPT4_9CORV</name>
<evidence type="ECO:0000256" key="7">
    <source>
        <dbReference type="ARBA" id="ARBA00022860"/>
    </source>
</evidence>
<feature type="region of interest" description="Disordered" evidence="11">
    <location>
        <begin position="572"/>
        <end position="611"/>
    </location>
</feature>
<accession>A0A851EPT4</accession>
<keyword evidence="14" id="KW-1185">Reference proteome</keyword>
<protein>
    <submittedName>
        <fullName evidence="13">ADDG protein</fullName>
    </submittedName>
</protein>
<feature type="compositionally biased region" description="Polar residues" evidence="11">
    <location>
        <begin position="1"/>
        <end position="10"/>
    </location>
</feature>
<comment type="similarity">
    <text evidence="3">Belongs to the aldolase class II family. Adducin subfamily.</text>
</comment>
<feature type="compositionally biased region" description="Low complexity" evidence="11">
    <location>
        <begin position="589"/>
        <end position="602"/>
    </location>
</feature>
<reference evidence="13" key="1">
    <citation type="submission" date="2019-10" db="EMBL/GenBank/DDBJ databases">
        <title>Bird 10,000 Genomes (B10K) Project - Family phase.</title>
        <authorList>
            <person name="Zhang G."/>
        </authorList>
    </citation>
    <scope>NUCLEOTIDE SEQUENCE</scope>
    <source>
        <strain evidence="13">B10K-DU-002-56</strain>
        <tissue evidence="13">Muscle</tissue>
    </source>
</reference>
<feature type="region of interest" description="Disordered" evidence="11">
    <location>
        <begin position="471"/>
        <end position="496"/>
    </location>
</feature>
<dbReference type="GO" id="GO:0005516">
    <property type="term" value="F:calmodulin binding"/>
    <property type="evidence" value="ECO:0007669"/>
    <property type="project" value="UniProtKB-KW"/>
</dbReference>
<dbReference type="InterPro" id="IPR001303">
    <property type="entry name" value="Aldolase_II/adducin_N"/>
</dbReference>
<evidence type="ECO:0000256" key="3">
    <source>
        <dbReference type="ARBA" id="ARBA00006274"/>
    </source>
</evidence>
<keyword evidence="4" id="KW-1003">Cell membrane</keyword>
<dbReference type="PANTHER" id="PTHR10672">
    <property type="entry name" value="ADDUCIN"/>
    <property type="match status" value="1"/>
</dbReference>
<evidence type="ECO:0000256" key="10">
    <source>
        <dbReference type="ARBA" id="ARBA00023212"/>
    </source>
</evidence>
<dbReference type="GO" id="GO:0051016">
    <property type="term" value="P:barbed-end actin filament capping"/>
    <property type="evidence" value="ECO:0007669"/>
    <property type="project" value="TreeGrafter"/>
</dbReference>
<keyword evidence="7" id="KW-0112">Calmodulin-binding</keyword>
<evidence type="ECO:0000256" key="4">
    <source>
        <dbReference type="ARBA" id="ARBA00022475"/>
    </source>
</evidence>
<keyword evidence="5" id="KW-0963">Cytoplasm</keyword>
<evidence type="ECO:0000259" key="12">
    <source>
        <dbReference type="SMART" id="SM01007"/>
    </source>
</evidence>
<evidence type="ECO:0000256" key="11">
    <source>
        <dbReference type="SAM" id="MobiDB-lite"/>
    </source>
</evidence>
<comment type="subcellular location">
    <subcellularLocation>
        <location evidence="2">Cell membrane</location>
        <topology evidence="2">Peripheral membrane protein</topology>
        <orientation evidence="2">Cytoplasmic side</orientation>
    </subcellularLocation>
    <subcellularLocation>
        <location evidence="1">Cytoplasm</location>
        <location evidence="1">Cytoskeleton</location>
    </subcellularLocation>
</comment>
<keyword evidence="9" id="KW-0009">Actin-binding</keyword>
<dbReference type="GO" id="GO:0051015">
    <property type="term" value="F:actin filament binding"/>
    <property type="evidence" value="ECO:0007669"/>
    <property type="project" value="TreeGrafter"/>
</dbReference>
<evidence type="ECO:0000313" key="13">
    <source>
        <dbReference type="EMBL" id="NWI80607.1"/>
    </source>
</evidence>
<dbReference type="FunFam" id="3.40.225.10:FF:000004">
    <property type="entry name" value="gamma-adducin isoform X1"/>
    <property type="match status" value="1"/>
</dbReference>
<feature type="non-terminal residue" evidence="13">
    <location>
        <position position="1"/>
    </location>
</feature>
<evidence type="ECO:0000256" key="1">
    <source>
        <dbReference type="ARBA" id="ARBA00004245"/>
    </source>
</evidence>
<dbReference type="Pfam" id="PF00596">
    <property type="entry name" value="Aldolase_II"/>
    <property type="match status" value="1"/>
</dbReference>
<dbReference type="GO" id="GO:0005856">
    <property type="term" value="C:cytoskeleton"/>
    <property type="evidence" value="ECO:0007669"/>
    <property type="project" value="UniProtKB-SubCell"/>
</dbReference>
<evidence type="ECO:0000256" key="2">
    <source>
        <dbReference type="ARBA" id="ARBA00004413"/>
    </source>
</evidence>
<evidence type="ECO:0000256" key="8">
    <source>
        <dbReference type="ARBA" id="ARBA00023136"/>
    </source>
</evidence>
<proteinExistence type="inferred from homology"/>
<organism evidence="13 14">
    <name type="scientific">Dryoscopus gambensis</name>
    <dbReference type="NCBI Taxonomy" id="85069"/>
    <lineage>
        <taxon>Eukaryota</taxon>
        <taxon>Metazoa</taxon>
        <taxon>Chordata</taxon>
        <taxon>Craniata</taxon>
        <taxon>Vertebrata</taxon>
        <taxon>Euteleostomi</taxon>
        <taxon>Archelosauria</taxon>
        <taxon>Archosauria</taxon>
        <taxon>Dinosauria</taxon>
        <taxon>Saurischia</taxon>
        <taxon>Theropoda</taxon>
        <taxon>Coelurosauria</taxon>
        <taxon>Aves</taxon>
        <taxon>Neognathae</taxon>
        <taxon>Neoaves</taxon>
        <taxon>Telluraves</taxon>
        <taxon>Australaves</taxon>
        <taxon>Passeriformes</taxon>
        <taxon>Corvoidea</taxon>
        <taxon>Malaconotidae</taxon>
        <taxon>Dryoscopus</taxon>
    </lineage>
</organism>
<keyword evidence="8" id="KW-0472">Membrane</keyword>
<comment type="caution">
    <text evidence="13">The sequence shown here is derived from an EMBL/GenBank/DDBJ whole genome shotgun (WGS) entry which is preliminary data.</text>
</comment>
<dbReference type="Proteomes" id="UP000604080">
    <property type="component" value="Unassembled WGS sequence"/>
</dbReference>
<dbReference type="PANTHER" id="PTHR10672:SF5">
    <property type="entry name" value="GAMMA-ADDUCIN"/>
    <property type="match status" value="1"/>
</dbReference>
<dbReference type="InterPro" id="IPR036409">
    <property type="entry name" value="Aldolase_II/adducin_N_sf"/>
</dbReference>
<feature type="region of interest" description="Disordered" evidence="11">
    <location>
        <begin position="1"/>
        <end position="20"/>
    </location>
</feature>